<reference evidence="6" key="1">
    <citation type="submission" date="2007-03" db="EMBL/GenBank/DDBJ databases">
        <title>Full length cloning of cbbx gene and expression analysis during the gametogenesis in Laminaria japonica.</title>
        <authorList>
            <person name="Zhou Z.-G."/>
            <person name="Wang L.-L."/>
        </authorList>
    </citation>
    <scope>NUCLEOTIDE SEQUENCE</scope>
</reference>
<name>A4ZW39_SACJA</name>
<dbReference type="InterPro" id="IPR027417">
    <property type="entry name" value="P-loop_NTPase"/>
</dbReference>
<dbReference type="PANTHER" id="PTHR43392:SF2">
    <property type="entry name" value="AAA-TYPE ATPASE FAMILY PROTEIN _ ANKYRIN REPEAT FAMILY PROTEIN"/>
    <property type="match status" value="1"/>
</dbReference>
<dbReference type="GO" id="GO:0005524">
    <property type="term" value="F:ATP binding"/>
    <property type="evidence" value="ECO:0007669"/>
    <property type="project" value="UniProtKB-KW"/>
</dbReference>
<dbReference type="PANTHER" id="PTHR43392">
    <property type="entry name" value="AAA-TYPE ATPASE FAMILY PROTEIN / ANKYRIN REPEAT FAMILY PROTEIN"/>
    <property type="match status" value="1"/>
</dbReference>
<dbReference type="Gene3D" id="1.10.8.60">
    <property type="match status" value="1"/>
</dbReference>
<dbReference type="CDD" id="cd00009">
    <property type="entry name" value="AAA"/>
    <property type="match status" value="1"/>
</dbReference>
<reference evidence="7" key="2">
    <citation type="submission" date="2009-05" db="EMBL/GenBank/DDBJ databases">
        <title>Cloning and characterization of a cbbX gene from the female and male gametophytes of Laminaria japonica.</title>
        <authorList>
            <person name="Shi W."/>
            <person name="Wang L."/>
            <person name="Chen J."/>
            <person name="Zhou Z."/>
        </authorList>
    </citation>
    <scope>NUCLEOTIDE SEQUENCE</scope>
</reference>
<dbReference type="InterPro" id="IPR003959">
    <property type="entry name" value="ATPase_AAA_core"/>
</dbReference>
<dbReference type="GO" id="GO:0016887">
    <property type="term" value="F:ATP hydrolysis activity"/>
    <property type="evidence" value="ECO:0007669"/>
    <property type="project" value="InterPro"/>
</dbReference>
<dbReference type="SMART" id="SM00382">
    <property type="entry name" value="AAA"/>
    <property type="match status" value="1"/>
</dbReference>
<keyword evidence="3" id="KW-0067">ATP-binding</keyword>
<evidence type="ECO:0000256" key="4">
    <source>
        <dbReference type="SAM" id="SignalP"/>
    </source>
</evidence>
<evidence type="ECO:0000256" key="1">
    <source>
        <dbReference type="ARBA" id="ARBA00010378"/>
    </source>
</evidence>
<evidence type="ECO:0000256" key="3">
    <source>
        <dbReference type="ARBA" id="ARBA00022840"/>
    </source>
</evidence>
<accession>A4ZW39</accession>
<dbReference type="SUPFAM" id="SSF52540">
    <property type="entry name" value="P-loop containing nucleoside triphosphate hydrolases"/>
    <property type="match status" value="1"/>
</dbReference>
<dbReference type="Pfam" id="PF00004">
    <property type="entry name" value="AAA"/>
    <property type="match status" value="1"/>
</dbReference>
<dbReference type="Pfam" id="PF17866">
    <property type="entry name" value="AAA_lid_6"/>
    <property type="match status" value="1"/>
</dbReference>
<proteinExistence type="evidence at transcript level"/>
<dbReference type="Gene3D" id="3.40.50.300">
    <property type="entry name" value="P-loop containing nucleotide triphosphate hydrolases"/>
    <property type="match status" value="1"/>
</dbReference>
<evidence type="ECO:0000256" key="2">
    <source>
        <dbReference type="ARBA" id="ARBA00022741"/>
    </source>
</evidence>
<dbReference type="InterPro" id="IPR003593">
    <property type="entry name" value="AAA+_ATPase"/>
</dbReference>
<dbReference type="EMBL" id="GQ202219">
    <property type="protein sequence ID" value="ADG62366.1"/>
    <property type="molecule type" value="Genomic_DNA"/>
</dbReference>
<dbReference type="PRINTS" id="PR00819">
    <property type="entry name" value="CBXCFQXSUPER"/>
</dbReference>
<evidence type="ECO:0000313" key="7">
    <source>
        <dbReference type="EMBL" id="ADG62366.1"/>
    </source>
</evidence>
<evidence type="ECO:0000313" key="6">
    <source>
        <dbReference type="EMBL" id="ABP93410.1"/>
    </source>
</evidence>
<dbReference type="EMBL" id="EF490312">
    <property type="protein sequence ID" value="ABP93410.1"/>
    <property type="molecule type" value="mRNA"/>
</dbReference>
<comment type="similarity">
    <text evidence="1">Belongs to the CbxX/CfxQ family.</text>
</comment>
<dbReference type="InterPro" id="IPR000641">
    <property type="entry name" value="CbxX/CfxQ"/>
</dbReference>
<dbReference type="InterPro" id="IPR041627">
    <property type="entry name" value="AAA_lid_6"/>
</dbReference>
<sequence>MKAAAMIALAMSGATGTAAFQIPAVTRQVSGASSRTAISMAQPSVGTGQGKGLDYNPDKFTDEKNKGNYRKLSEALEAADVEARINAEEADKRERASEIRREERLKKIKFMADMDDSIEVGTVEEFMFKEGVRDILDKLDSDLVGLVPVKLRVRQIAALLVLDKMRGKLGFDTAVPSLHMCFTGAPGTGKTTVALRMGQILQRMGYCRQGHVVVATRDDLVGQYVGHTAPKTKEMIKKAFGGILLVDEAYYLYNAANDKDYGQESIEILLNVMEEQKEDLIVTLAGYKDRMDRFFSYIPGMSSRVGNHIDFPNYLTDELVEIAIVMARDLEYFMDDSALAVFKQYIEKRMKFPFFSNARTVRNAMDRARMNSAIRVFNDAIIATGAGGMVSEKDLAVITDADFQVLLDELLEYEAIGKLDAIVA</sequence>
<gene>
    <name evidence="6" type="primary">cbbx</name>
    <name evidence="7" type="synonym">cbbX</name>
</gene>
<dbReference type="InterPro" id="IPR050773">
    <property type="entry name" value="CbxX/CfxQ_RuBisCO_ESX"/>
</dbReference>
<dbReference type="InterPro" id="IPR000470">
    <property type="entry name" value="CbxX/CfqX_mono"/>
</dbReference>
<organism evidence="6">
    <name type="scientific">Saccharina japonica</name>
    <name type="common">Sweet kelp</name>
    <name type="synonym">Laminaria japonica</name>
    <dbReference type="NCBI Taxonomy" id="88149"/>
    <lineage>
        <taxon>Eukaryota</taxon>
        <taxon>Sar</taxon>
        <taxon>Stramenopiles</taxon>
        <taxon>Ochrophyta</taxon>
        <taxon>PX clade</taxon>
        <taxon>Phaeophyceae</taxon>
        <taxon>Laminariales</taxon>
        <taxon>Laminariaceae</taxon>
        <taxon>Saccharina</taxon>
    </lineage>
</organism>
<dbReference type="FunFam" id="3.40.50.300:FF:000216">
    <property type="entry name" value="Type VII secretion ATPase EccA"/>
    <property type="match status" value="1"/>
</dbReference>
<feature type="signal peptide" evidence="4">
    <location>
        <begin position="1"/>
        <end position="19"/>
    </location>
</feature>
<keyword evidence="4" id="KW-0732">Signal</keyword>
<protein>
    <submittedName>
        <fullName evidence="6 7">CbbX</fullName>
    </submittedName>
</protein>
<evidence type="ECO:0000259" key="5">
    <source>
        <dbReference type="SMART" id="SM00382"/>
    </source>
</evidence>
<feature type="chain" id="PRO_5007635159" evidence="4">
    <location>
        <begin position="20"/>
        <end position="424"/>
    </location>
</feature>
<dbReference type="AlphaFoldDB" id="A4ZW39"/>
<dbReference type="PRINTS" id="PR00820">
    <property type="entry name" value="CBXXCFQX"/>
</dbReference>
<feature type="domain" description="AAA+ ATPase" evidence="5">
    <location>
        <begin position="176"/>
        <end position="315"/>
    </location>
</feature>
<keyword evidence="2" id="KW-0547">Nucleotide-binding</keyword>